<gene>
    <name evidence="2" type="ORF">TPC1_31213</name>
</gene>
<sequence length="394" mass="46145">SLQHQNSNQLKMLQFQTDQIKAQETELQKDIQTKSDLENQIKTLKTTCEQLQTDLDNTVNVYQTQTKKLQAQFANQIQSLKADFETEIQQNELQSVSIQSFHIQTLKAKLKEAKNLNTQVLEELKKQETDNFDLQNTLQLIGTKYTDQIKNLNQKNTELQTELNQIQSENIDLKVYVSEYQRQINQICKQNVDKEKVDAQTQINEEATKIDLPTVSGVTKSMKQQSAQTLNDQWVQRDFAMQTELGIAQKETQTCEEAKNKKIQVDLPSQALQNLKDDFLQKEQLFQEQLYQQETKFLNELNELQTDFQKQKNQFKFIQKDLGDENDQLKQQITEILEEKLQTQNLLQNEEMQKSELEKLSQELGKCVKKLQSENLGLKEAILKYKEKLQKFKE</sequence>
<organism evidence="2">
    <name type="scientific">Trepomonas sp. PC1</name>
    <dbReference type="NCBI Taxonomy" id="1076344"/>
    <lineage>
        <taxon>Eukaryota</taxon>
        <taxon>Metamonada</taxon>
        <taxon>Diplomonadida</taxon>
        <taxon>Hexamitidae</taxon>
        <taxon>Hexamitinae</taxon>
        <taxon>Trepomonas</taxon>
    </lineage>
</organism>
<keyword evidence="1" id="KW-0175">Coiled coil</keyword>
<name>A0A146JXC1_9EUKA</name>
<evidence type="ECO:0000313" key="2">
    <source>
        <dbReference type="EMBL" id="JAP89292.1"/>
    </source>
</evidence>
<accession>A0A146JXC1</accession>
<dbReference type="AlphaFoldDB" id="A0A146JXC1"/>
<feature type="coiled-coil region" evidence="1">
    <location>
        <begin position="301"/>
        <end position="388"/>
    </location>
</feature>
<proteinExistence type="predicted"/>
<reference evidence="2" key="1">
    <citation type="submission" date="2015-07" db="EMBL/GenBank/DDBJ databases">
        <title>Adaptation to a free-living lifestyle via gene acquisitions in the diplomonad Trepomonas sp. PC1.</title>
        <authorList>
            <person name="Xu F."/>
            <person name="Jerlstrom-Hultqvist J."/>
            <person name="Kolisko M."/>
            <person name="Simpson A.G.B."/>
            <person name="Roger A.J."/>
            <person name="Svard S.G."/>
            <person name="Andersson J.O."/>
        </authorList>
    </citation>
    <scope>NUCLEOTIDE SEQUENCE</scope>
    <source>
        <strain evidence="2">PC1</strain>
    </source>
</reference>
<feature type="coiled-coil region" evidence="1">
    <location>
        <begin position="103"/>
        <end position="169"/>
    </location>
</feature>
<feature type="non-terminal residue" evidence="2">
    <location>
        <position position="1"/>
    </location>
</feature>
<dbReference type="EMBL" id="GDID01007314">
    <property type="protein sequence ID" value="JAP89292.1"/>
    <property type="molecule type" value="Transcribed_RNA"/>
</dbReference>
<feature type="coiled-coil region" evidence="1">
    <location>
        <begin position="20"/>
        <end position="54"/>
    </location>
</feature>
<evidence type="ECO:0000256" key="1">
    <source>
        <dbReference type="SAM" id="Coils"/>
    </source>
</evidence>
<protein>
    <submittedName>
        <fullName evidence="2">Uncharacterized protein</fullName>
    </submittedName>
</protein>
<feature type="non-terminal residue" evidence="2">
    <location>
        <position position="394"/>
    </location>
</feature>